<dbReference type="EC" id="2.1.1.74" evidence="10"/>
<name>A0A2W5UM58_9BACT</name>
<evidence type="ECO:0000259" key="11">
    <source>
        <dbReference type="Pfam" id="PF01134"/>
    </source>
</evidence>
<keyword evidence="8 10" id="KW-0521">NADP</keyword>
<dbReference type="PANTHER" id="PTHR11806:SF2">
    <property type="entry name" value="METHYLENETETRAHYDROFOLATE--TRNA-(URACIL-5-)-METHYLTRANSFERASE TRMFO"/>
    <property type="match status" value="1"/>
</dbReference>
<reference evidence="12 13" key="1">
    <citation type="submission" date="2017-08" db="EMBL/GenBank/DDBJ databases">
        <title>Infants hospitalized years apart are colonized by the same room-sourced microbial strains.</title>
        <authorList>
            <person name="Brooks B."/>
            <person name="Olm M.R."/>
            <person name="Firek B.A."/>
            <person name="Baker R."/>
            <person name="Thomas B.C."/>
            <person name="Morowitz M.J."/>
            <person name="Banfield J.F."/>
        </authorList>
    </citation>
    <scope>NUCLEOTIDE SEQUENCE [LARGE SCALE GENOMIC DNA]</scope>
    <source>
        <strain evidence="12">S2_003_000_R2_14</strain>
    </source>
</reference>
<dbReference type="Proteomes" id="UP000249061">
    <property type="component" value="Unassembled WGS sequence"/>
</dbReference>
<keyword evidence="5 10" id="KW-0808">Transferase</keyword>
<comment type="cofactor">
    <cofactor evidence="1 10">
        <name>FAD</name>
        <dbReference type="ChEBI" id="CHEBI:57692"/>
    </cofactor>
</comment>
<organism evidence="12 13">
    <name type="scientific">Archangium gephyra</name>
    <dbReference type="NCBI Taxonomy" id="48"/>
    <lineage>
        <taxon>Bacteria</taxon>
        <taxon>Pseudomonadati</taxon>
        <taxon>Myxococcota</taxon>
        <taxon>Myxococcia</taxon>
        <taxon>Myxococcales</taxon>
        <taxon>Cystobacterineae</taxon>
        <taxon>Archangiaceae</taxon>
        <taxon>Archangium</taxon>
    </lineage>
</organism>
<keyword evidence="6 10" id="KW-0819">tRNA processing</keyword>
<dbReference type="AlphaFoldDB" id="A0A2W5UM58"/>
<dbReference type="InterPro" id="IPR040131">
    <property type="entry name" value="MnmG_N"/>
</dbReference>
<evidence type="ECO:0000256" key="7">
    <source>
        <dbReference type="ARBA" id="ARBA00022827"/>
    </source>
</evidence>
<keyword evidence="4 10" id="KW-0285">Flavoprotein</keyword>
<evidence type="ECO:0000256" key="10">
    <source>
        <dbReference type="HAMAP-Rule" id="MF_01037"/>
    </source>
</evidence>
<dbReference type="InterPro" id="IPR036188">
    <property type="entry name" value="FAD/NAD-bd_sf"/>
</dbReference>
<evidence type="ECO:0000313" key="12">
    <source>
        <dbReference type="EMBL" id="PZR10168.1"/>
    </source>
</evidence>
<keyword evidence="7 10" id="KW-0274">FAD</keyword>
<evidence type="ECO:0000256" key="6">
    <source>
        <dbReference type="ARBA" id="ARBA00022694"/>
    </source>
</evidence>
<keyword evidence="9 10" id="KW-0520">NAD</keyword>
<dbReference type="HAMAP" id="MF_01037">
    <property type="entry name" value="TrmFO"/>
    <property type="match status" value="1"/>
</dbReference>
<dbReference type="InterPro" id="IPR004417">
    <property type="entry name" value="TrmFO"/>
</dbReference>
<dbReference type="NCBIfam" id="TIGR00137">
    <property type="entry name" value="gid_trmFO"/>
    <property type="match status" value="1"/>
</dbReference>
<sequence>MTSRNPITVVGAGLAGSECAFQLARLGHDVVLREQKPEKRSPAHVSPGFGELVCSNSLRSDNPESAIGLLHAELRRVGSLILSAADLHRVPAGDALAVERVGFSGEIEKRLKEHPRITVVPGEVSTVPEGHVVFATGPLTSQALTDALEPHVGEKLYFYDAIAPIVAADSIDETIAFRQSRWGKGGGDDYLNLPLTKEEYLAFVNELRAGAKVKPHEFEEPKYFEGCLPIEVMAERGDDVLAFGPMKPVGLTDPRTGRWPHAVVQLRMEDRGGTAWNLVGFQTRLTWPEQKRIFGMLPGLAKAEWIRMGQIHRNTFLDGPRLLAKDLSLKNEPRIFFAGQITGVEGYVESTACGYLTALAVHGRLTGTAFAPPPATTALGAIYRHVTGDAHPEGYRYQPTNVVFALFPPIEGRFKKAEKRVQYARRAVADFDGWAPHAPHPVSPMQTAAVPERVVA</sequence>
<dbReference type="InterPro" id="IPR002218">
    <property type="entry name" value="MnmG-rel"/>
</dbReference>
<dbReference type="PANTHER" id="PTHR11806">
    <property type="entry name" value="GLUCOSE INHIBITED DIVISION PROTEIN A"/>
    <property type="match status" value="1"/>
</dbReference>
<proteinExistence type="inferred from homology"/>
<dbReference type="Pfam" id="PF01134">
    <property type="entry name" value="GIDA"/>
    <property type="match status" value="1"/>
</dbReference>
<dbReference type="GO" id="GO:0047151">
    <property type="term" value="F:tRNA (uracil(54)-C5)-methyltransferase activity, 5,10-methylenetetrahydrofolate-dependent"/>
    <property type="evidence" value="ECO:0007669"/>
    <property type="project" value="UniProtKB-UniRule"/>
</dbReference>
<keyword evidence="3 10" id="KW-0489">Methyltransferase</keyword>
<evidence type="ECO:0000256" key="5">
    <source>
        <dbReference type="ARBA" id="ARBA00022679"/>
    </source>
</evidence>
<protein>
    <recommendedName>
        <fullName evidence="10">Methylenetetrahydrofolate--tRNA-(uracil-5-)-methyltransferase TrmFO</fullName>
        <ecNumber evidence="10">2.1.1.74</ecNumber>
    </recommendedName>
    <alternativeName>
        <fullName evidence="10">Folate-dependent tRNA (uracil-5-)-methyltransferase</fullName>
    </alternativeName>
    <alternativeName>
        <fullName evidence="10">Folate-dependent tRNA(M-5-U54)-methyltransferase</fullName>
    </alternativeName>
</protein>
<keyword evidence="2 10" id="KW-0963">Cytoplasm</keyword>
<dbReference type="GO" id="GO:0005829">
    <property type="term" value="C:cytosol"/>
    <property type="evidence" value="ECO:0007669"/>
    <property type="project" value="TreeGrafter"/>
</dbReference>
<evidence type="ECO:0000256" key="2">
    <source>
        <dbReference type="ARBA" id="ARBA00022490"/>
    </source>
</evidence>
<comment type="catalytic activity">
    <reaction evidence="10">
        <text>uridine(54) in tRNA + (6R)-5,10-methylene-5,6,7,8-tetrahydrofolate + NADH + H(+) = 5-methyluridine(54) in tRNA + (6S)-5,6,7,8-tetrahydrofolate + NAD(+)</text>
        <dbReference type="Rhea" id="RHEA:16873"/>
        <dbReference type="Rhea" id="RHEA-COMP:10167"/>
        <dbReference type="Rhea" id="RHEA-COMP:10193"/>
        <dbReference type="ChEBI" id="CHEBI:15378"/>
        <dbReference type="ChEBI" id="CHEBI:15636"/>
        <dbReference type="ChEBI" id="CHEBI:57453"/>
        <dbReference type="ChEBI" id="CHEBI:57540"/>
        <dbReference type="ChEBI" id="CHEBI:57945"/>
        <dbReference type="ChEBI" id="CHEBI:65315"/>
        <dbReference type="ChEBI" id="CHEBI:74447"/>
        <dbReference type="EC" id="2.1.1.74"/>
    </reaction>
</comment>
<evidence type="ECO:0000256" key="9">
    <source>
        <dbReference type="ARBA" id="ARBA00023027"/>
    </source>
</evidence>
<dbReference type="GO" id="GO:0050660">
    <property type="term" value="F:flavin adenine dinucleotide binding"/>
    <property type="evidence" value="ECO:0007669"/>
    <property type="project" value="UniProtKB-UniRule"/>
</dbReference>
<evidence type="ECO:0000256" key="3">
    <source>
        <dbReference type="ARBA" id="ARBA00022603"/>
    </source>
</evidence>
<feature type="domain" description="MnmG N-terminal" evidence="11">
    <location>
        <begin position="7"/>
        <end position="367"/>
    </location>
</feature>
<comment type="subcellular location">
    <subcellularLocation>
        <location evidence="10">Cytoplasm</location>
    </subcellularLocation>
</comment>
<feature type="binding site" evidence="10">
    <location>
        <begin position="11"/>
        <end position="16"/>
    </location>
    <ligand>
        <name>FAD</name>
        <dbReference type="ChEBI" id="CHEBI:57692"/>
    </ligand>
</feature>
<dbReference type="GO" id="GO:0002098">
    <property type="term" value="P:tRNA wobble uridine modification"/>
    <property type="evidence" value="ECO:0007669"/>
    <property type="project" value="TreeGrafter"/>
</dbReference>
<evidence type="ECO:0000256" key="1">
    <source>
        <dbReference type="ARBA" id="ARBA00001974"/>
    </source>
</evidence>
<dbReference type="SUPFAM" id="SSF51905">
    <property type="entry name" value="FAD/NAD(P)-binding domain"/>
    <property type="match status" value="1"/>
</dbReference>
<comment type="similarity">
    <text evidence="10">Belongs to the MnmG family. TrmFO subfamily.</text>
</comment>
<evidence type="ECO:0000256" key="8">
    <source>
        <dbReference type="ARBA" id="ARBA00022857"/>
    </source>
</evidence>
<accession>A0A2W5UM58</accession>
<evidence type="ECO:0000313" key="13">
    <source>
        <dbReference type="Proteomes" id="UP000249061"/>
    </source>
</evidence>
<gene>
    <name evidence="12" type="primary">gid</name>
    <name evidence="10" type="synonym">trmFO</name>
    <name evidence="12" type="ORF">DI536_20250</name>
</gene>
<dbReference type="Gene3D" id="3.50.50.60">
    <property type="entry name" value="FAD/NAD(P)-binding domain"/>
    <property type="match status" value="2"/>
</dbReference>
<comment type="function">
    <text evidence="10">Catalyzes the folate-dependent formation of 5-methyl-uridine at position 54 (M-5-U54) in all tRNAs.</text>
</comment>
<dbReference type="EMBL" id="QFQP01000018">
    <property type="protein sequence ID" value="PZR10168.1"/>
    <property type="molecule type" value="Genomic_DNA"/>
</dbReference>
<comment type="catalytic activity">
    <reaction evidence="10">
        <text>uridine(54) in tRNA + (6R)-5,10-methylene-5,6,7,8-tetrahydrofolate + NADPH + H(+) = 5-methyluridine(54) in tRNA + (6S)-5,6,7,8-tetrahydrofolate + NADP(+)</text>
        <dbReference type="Rhea" id="RHEA:62372"/>
        <dbReference type="Rhea" id="RHEA-COMP:10167"/>
        <dbReference type="Rhea" id="RHEA-COMP:10193"/>
        <dbReference type="ChEBI" id="CHEBI:15378"/>
        <dbReference type="ChEBI" id="CHEBI:15636"/>
        <dbReference type="ChEBI" id="CHEBI:57453"/>
        <dbReference type="ChEBI" id="CHEBI:57783"/>
        <dbReference type="ChEBI" id="CHEBI:58349"/>
        <dbReference type="ChEBI" id="CHEBI:65315"/>
        <dbReference type="ChEBI" id="CHEBI:74447"/>
        <dbReference type="EC" id="2.1.1.74"/>
    </reaction>
</comment>
<dbReference type="NCBIfam" id="NF003739">
    <property type="entry name" value="PRK05335.1"/>
    <property type="match status" value="1"/>
</dbReference>
<evidence type="ECO:0000256" key="4">
    <source>
        <dbReference type="ARBA" id="ARBA00022630"/>
    </source>
</evidence>
<comment type="caution">
    <text evidence="12">The sequence shown here is derived from an EMBL/GenBank/DDBJ whole genome shotgun (WGS) entry which is preliminary data.</text>
</comment>
<dbReference type="GO" id="GO:0030488">
    <property type="term" value="P:tRNA methylation"/>
    <property type="evidence" value="ECO:0007669"/>
    <property type="project" value="TreeGrafter"/>
</dbReference>